<feature type="chain" id="PRO_5040132933" evidence="1">
    <location>
        <begin position="19"/>
        <end position="324"/>
    </location>
</feature>
<comment type="caution">
    <text evidence="2">The sequence shown here is derived from an EMBL/GenBank/DDBJ whole genome shotgun (WGS) entry which is preliminary data.</text>
</comment>
<feature type="signal peptide" evidence="1">
    <location>
        <begin position="1"/>
        <end position="18"/>
    </location>
</feature>
<keyword evidence="3" id="KW-1185">Reference proteome</keyword>
<protein>
    <submittedName>
        <fullName evidence="2">Uncharacterized protein</fullName>
    </submittedName>
</protein>
<name>A0A9P5C6X1_9HYPO</name>
<reference evidence="2 3" key="1">
    <citation type="submission" date="2018-06" db="EMBL/GenBank/DDBJ databases">
        <title>Genome analysis of cellulolytic fungus Trichoderma lentiforme CFAM-422.</title>
        <authorList>
            <person name="Steindorff A.S."/>
            <person name="Formighieri E.F."/>
            <person name="Midorikawa G.E.O."/>
            <person name="Tamietti M.S."/>
            <person name="Ramos E.Z."/>
            <person name="Silva A.S."/>
            <person name="Bon E.P.S."/>
            <person name="Mendes T.D."/>
            <person name="Damaso M.C.T."/>
            <person name="Favaro L.C.L."/>
        </authorList>
    </citation>
    <scope>NUCLEOTIDE SEQUENCE [LARGE SCALE GENOMIC DNA]</scope>
    <source>
        <strain evidence="2 3">CFAM-422</strain>
    </source>
</reference>
<dbReference type="EMBL" id="QLNT01000040">
    <property type="protein sequence ID" value="KAF3054754.1"/>
    <property type="molecule type" value="Genomic_DNA"/>
</dbReference>
<accession>A0A9P5C6X1</accession>
<sequence>MQVKILAGFFLLIASVLAGGYAGALERVWLFYAYQIDGLNDKSLQTLGYRCLKWDHAQKKCVKKGKNDLWKACEGKIGPDKRCSMTALLNHLGRVGPNDQLVADSAGKPLPLDTADPDPQKTAENLYKHYSDPAFKYPGVKDYEPYRVLKDGTEDYVSAIEKISDVVAKTSVEVRLKAALAGKPLEDATKKLFSRFEETNRLIKTARIGDHGPYLIAAAENYLKPHGIDVQIEILDPPVNPVDGTKNWKTVDWEKTIDMAVEAGKGTREQMEKLMDDAKKDFYDAPVDGRTETEQEKKAREKALKHRTVITAFTNAHNKAVGCI</sequence>
<evidence type="ECO:0000256" key="1">
    <source>
        <dbReference type="SAM" id="SignalP"/>
    </source>
</evidence>
<gene>
    <name evidence="2" type="ORF">CFAM422_013263</name>
</gene>
<keyword evidence="1" id="KW-0732">Signal</keyword>
<organism evidence="2 3">
    <name type="scientific">Trichoderma lentiforme</name>
    <dbReference type="NCBI Taxonomy" id="1567552"/>
    <lineage>
        <taxon>Eukaryota</taxon>
        <taxon>Fungi</taxon>
        <taxon>Dikarya</taxon>
        <taxon>Ascomycota</taxon>
        <taxon>Pezizomycotina</taxon>
        <taxon>Sordariomycetes</taxon>
        <taxon>Hypocreomycetidae</taxon>
        <taxon>Hypocreales</taxon>
        <taxon>Hypocreaceae</taxon>
        <taxon>Trichoderma</taxon>
    </lineage>
</organism>
<dbReference type="AlphaFoldDB" id="A0A9P5C6X1"/>
<evidence type="ECO:0000313" key="2">
    <source>
        <dbReference type="EMBL" id="KAF3054754.1"/>
    </source>
</evidence>
<dbReference type="Proteomes" id="UP000801864">
    <property type="component" value="Unassembled WGS sequence"/>
</dbReference>
<evidence type="ECO:0000313" key="3">
    <source>
        <dbReference type="Proteomes" id="UP000801864"/>
    </source>
</evidence>
<proteinExistence type="predicted"/>